<evidence type="ECO:0000259" key="9">
    <source>
        <dbReference type="Pfam" id="PF12704"/>
    </source>
</evidence>
<keyword evidence="3 7" id="KW-0812">Transmembrane</keyword>
<feature type="domain" description="MacB-like periplasmic core" evidence="9">
    <location>
        <begin position="22"/>
        <end position="240"/>
    </location>
</feature>
<dbReference type="AlphaFoldDB" id="A0A381WI64"/>
<feature type="transmembrane region" description="Helical" evidence="7">
    <location>
        <begin position="323"/>
        <end position="345"/>
    </location>
</feature>
<evidence type="ECO:0000256" key="5">
    <source>
        <dbReference type="ARBA" id="ARBA00023136"/>
    </source>
</evidence>
<evidence type="ECO:0008006" key="11">
    <source>
        <dbReference type="Google" id="ProtNLM"/>
    </source>
</evidence>
<feature type="transmembrane region" description="Helical" evidence="7">
    <location>
        <begin position="365"/>
        <end position="385"/>
    </location>
</feature>
<dbReference type="Pfam" id="PF02687">
    <property type="entry name" value="FtsX"/>
    <property type="match status" value="1"/>
</dbReference>
<dbReference type="PANTHER" id="PTHR30572:SF4">
    <property type="entry name" value="ABC TRANSPORTER PERMEASE YTRF"/>
    <property type="match status" value="1"/>
</dbReference>
<dbReference type="GO" id="GO:0005886">
    <property type="term" value="C:plasma membrane"/>
    <property type="evidence" value="ECO:0007669"/>
    <property type="project" value="UniProtKB-SubCell"/>
</dbReference>
<comment type="subcellular location">
    <subcellularLocation>
        <location evidence="1">Cell membrane</location>
        <topology evidence="1">Multi-pass membrane protein</topology>
    </subcellularLocation>
</comment>
<accession>A0A381WI64</accession>
<evidence type="ECO:0000256" key="7">
    <source>
        <dbReference type="SAM" id="Phobius"/>
    </source>
</evidence>
<dbReference type="PANTHER" id="PTHR30572">
    <property type="entry name" value="MEMBRANE COMPONENT OF TRANSPORTER-RELATED"/>
    <property type="match status" value="1"/>
</dbReference>
<protein>
    <recommendedName>
        <fullName evidence="11">Multidrug ABC transporter substrate-binding protein</fullName>
    </recommendedName>
</protein>
<dbReference type="Pfam" id="PF12704">
    <property type="entry name" value="MacB_PCD"/>
    <property type="match status" value="1"/>
</dbReference>
<evidence type="ECO:0000256" key="2">
    <source>
        <dbReference type="ARBA" id="ARBA00022475"/>
    </source>
</evidence>
<sequence length="402" mass="43559">MMFAEMLRVAVQSIRTNFFRAFLTMLGIIIGVAAVITMVALGTGAQQAINKQLDSLGANVLSVRSGRFFHRGVSKIQDKLTASDVEALKRDVPSVTAIVPELSVRKQVKLGNQNRNLNIVGTSSEFADVNRYELLYGRMISNADIGSKRRLAVLGGAVPEEFEKDPTQLIGQSLLIQGTSFEIIGIFEEKGSSFMDNQDKNVWIPISTAQYRIAGTDNLGMIGVQIAPGIESGQAIIDIERVLRREHKIIPGAKNDFNLGDQKQFLEIQQEATQIFSYLLAGIAGISLIVGGIGIMNIMLVTVTERTREIGIRKAMGATRANIMVQFLIEAMSLCIVGGTIGIILGGTASTLLANLAGWKTPVSVTAVIIAFVFSAGVSLFFGIWPARKAARLDPIEALRYE</sequence>
<evidence type="ECO:0000256" key="4">
    <source>
        <dbReference type="ARBA" id="ARBA00022989"/>
    </source>
</evidence>
<evidence type="ECO:0000313" key="10">
    <source>
        <dbReference type="EMBL" id="SVA52206.1"/>
    </source>
</evidence>
<keyword evidence="2" id="KW-1003">Cell membrane</keyword>
<evidence type="ECO:0000259" key="8">
    <source>
        <dbReference type="Pfam" id="PF02687"/>
    </source>
</evidence>
<evidence type="ECO:0000256" key="3">
    <source>
        <dbReference type="ARBA" id="ARBA00022692"/>
    </source>
</evidence>
<dbReference type="GO" id="GO:0022857">
    <property type="term" value="F:transmembrane transporter activity"/>
    <property type="evidence" value="ECO:0007669"/>
    <property type="project" value="TreeGrafter"/>
</dbReference>
<dbReference type="EMBL" id="UINC01011890">
    <property type="protein sequence ID" value="SVA52206.1"/>
    <property type="molecule type" value="Genomic_DNA"/>
</dbReference>
<dbReference type="InterPro" id="IPR003838">
    <property type="entry name" value="ABC3_permease_C"/>
</dbReference>
<proteinExistence type="inferred from homology"/>
<dbReference type="InterPro" id="IPR025857">
    <property type="entry name" value="MacB_PCD"/>
</dbReference>
<keyword evidence="4 7" id="KW-1133">Transmembrane helix</keyword>
<gene>
    <name evidence="10" type="ORF">METZ01_LOCUS105060</name>
</gene>
<organism evidence="10">
    <name type="scientific">marine metagenome</name>
    <dbReference type="NCBI Taxonomy" id="408172"/>
    <lineage>
        <taxon>unclassified sequences</taxon>
        <taxon>metagenomes</taxon>
        <taxon>ecological metagenomes</taxon>
    </lineage>
</organism>
<dbReference type="InterPro" id="IPR050250">
    <property type="entry name" value="Macrolide_Exporter_MacB"/>
</dbReference>
<evidence type="ECO:0000256" key="1">
    <source>
        <dbReference type="ARBA" id="ARBA00004651"/>
    </source>
</evidence>
<feature type="domain" description="ABC3 transporter permease C-terminal" evidence="8">
    <location>
        <begin position="283"/>
        <end position="395"/>
    </location>
</feature>
<feature type="transmembrane region" description="Helical" evidence="7">
    <location>
        <begin position="275"/>
        <end position="302"/>
    </location>
</feature>
<reference evidence="10" key="1">
    <citation type="submission" date="2018-05" db="EMBL/GenBank/DDBJ databases">
        <authorList>
            <person name="Lanie J.A."/>
            <person name="Ng W.-L."/>
            <person name="Kazmierczak K.M."/>
            <person name="Andrzejewski T.M."/>
            <person name="Davidsen T.M."/>
            <person name="Wayne K.J."/>
            <person name="Tettelin H."/>
            <person name="Glass J.I."/>
            <person name="Rusch D."/>
            <person name="Podicherti R."/>
            <person name="Tsui H.-C.T."/>
            <person name="Winkler M.E."/>
        </authorList>
    </citation>
    <scope>NUCLEOTIDE SEQUENCE</scope>
</reference>
<comment type="similarity">
    <text evidence="6">Belongs to the ABC-4 integral membrane protein family.</text>
</comment>
<name>A0A381WI64_9ZZZZ</name>
<evidence type="ECO:0000256" key="6">
    <source>
        <dbReference type="ARBA" id="ARBA00038076"/>
    </source>
</evidence>
<feature type="transmembrane region" description="Helical" evidence="7">
    <location>
        <begin position="21"/>
        <end position="42"/>
    </location>
</feature>
<keyword evidence="5 7" id="KW-0472">Membrane</keyword>